<accession>A0A1G7VEJ7</accession>
<feature type="region of interest" description="Disordered" evidence="1">
    <location>
        <begin position="1"/>
        <end position="29"/>
    </location>
</feature>
<reference evidence="3 4" key="1">
    <citation type="submission" date="2016-10" db="EMBL/GenBank/DDBJ databases">
        <authorList>
            <person name="de Groot N.N."/>
        </authorList>
    </citation>
    <scope>NUCLEOTIDE SEQUENCE [LARGE SCALE GENOMIC DNA]</scope>
    <source>
        <strain evidence="3 4">LMG 2247</strain>
    </source>
</reference>
<dbReference type="EMBL" id="FNCJ01000004">
    <property type="protein sequence ID" value="SDG57360.1"/>
    <property type="molecule type" value="Genomic_DNA"/>
</dbReference>
<feature type="transmembrane region" description="Helical" evidence="2">
    <location>
        <begin position="34"/>
        <end position="63"/>
    </location>
</feature>
<feature type="compositionally biased region" description="Basic and acidic residues" evidence="1">
    <location>
        <begin position="20"/>
        <end position="29"/>
    </location>
</feature>
<keyword evidence="2" id="KW-0472">Membrane</keyword>
<protein>
    <submittedName>
        <fullName evidence="3">Uncharacterized protein</fullName>
    </submittedName>
</protein>
<evidence type="ECO:0000256" key="2">
    <source>
        <dbReference type="SAM" id="Phobius"/>
    </source>
</evidence>
<gene>
    <name evidence="3" type="ORF">SAMN05216466_1049</name>
</gene>
<organism evidence="3 4">
    <name type="scientific">Paraburkholderia phenazinium</name>
    <dbReference type="NCBI Taxonomy" id="60549"/>
    <lineage>
        <taxon>Bacteria</taxon>
        <taxon>Pseudomonadati</taxon>
        <taxon>Pseudomonadota</taxon>
        <taxon>Betaproteobacteria</taxon>
        <taxon>Burkholderiales</taxon>
        <taxon>Burkholderiaceae</taxon>
        <taxon>Paraburkholderia</taxon>
    </lineage>
</organism>
<sequence>MQPQAIANTGLSDAKAFTHRPGEGAGEPRRRQGWIVPLAIAAIPLSLLFVWGFLHLILMLVFANQAIAH</sequence>
<dbReference type="RefSeq" id="WP_090684073.1">
    <property type="nucleotide sequence ID" value="NZ_CADERL010000031.1"/>
</dbReference>
<name>A0A1G7VEJ7_9BURK</name>
<evidence type="ECO:0000256" key="1">
    <source>
        <dbReference type="SAM" id="MobiDB-lite"/>
    </source>
</evidence>
<dbReference type="Proteomes" id="UP000199706">
    <property type="component" value="Unassembled WGS sequence"/>
</dbReference>
<evidence type="ECO:0000313" key="3">
    <source>
        <dbReference type="EMBL" id="SDG57360.1"/>
    </source>
</evidence>
<proteinExistence type="predicted"/>
<evidence type="ECO:0000313" key="4">
    <source>
        <dbReference type="Proteomes" id="UP000199706"/>
    </source>
</evidence>
<keyword evidence="2" id="KW-0812">Transmembrane</keyword>
<keyword evidence="2" id="KW-1133">Transmembrane helix</keyword>
<dbReference type="AlphaFoldDB" id="A0A1G7VEJ7"/>
<feature type="compositionally biased region" description="Polar residues" evidence="1">
    <location>
        <begin position="1"/>
        <end position="11"/>
    </location>
</feature>